<accession>A0A410QF37</accession>
<gene>
    <name evidence="1" type="ORF">EQM13_14560</name>
</gene>
<evidence type="ECO:0000313" key="2">
    <source>
        <dbReference type="Proteomes" id="UP000287969"/>
    </source>
</evidence>
<sequence length="138" mass="15720">MDRATANNDKNVTYCDFQCKVAEVIIRHKSILDIITKLDECNSRINRAVVKSATSCGCISIKASKQEYDKNTLDEVRQSLKNHVEGNLCEVCKEKIEEEMGEYIFYLAALCDTLNISLTDVINTEYRNIKTLGIYNLK</sequence>
<keyword evidence="2" id="KW-1185">Reference proteome</keyword>
<dbReference type="EMBL" id="CP035282">
    <property type="protein sequence ID" value="QAT62702.1"/>
    <property type="molecule type" value="Genomic_DNA"/>
</dbReference>
<reference evidence="2" key="1">
    <citation type="submission" date="2019-01" db="EMBL/GenBank/DDBJ databases">
        <title>Draft genomes of a novel of Sporanaerobacter strains.</title>
        <authorList>
            <person name="Ma S."/>
        </authorList>
    </citation>
    <scope>NUCLEOTIDE SEQUENCE [LARGE SCALE GENOMIC DNA]</scope>
    <source>
        <strain evidence="2">NJN-17</strain>
    </source>
</reference>
<protein>
    <submittedName>
        <fullName evidence="1">DUF1573 domain-containing protein</fullName>
    </submittedName>
</protein>
<name>A0A410QF37_9FIRM</name>
<dbReference type="KEGG" id="spoa:EQM13_14560"/>
<dbReference type="SUPFAM" id="SSF101386">
    <property type="entry name" value="all-alpha NTP pyrophosphatases"/>
    <property type="match status" value="1"/>
</dbReference>
<dbReference type="OrthoDB" id="2988649at2"/>
<dbReference type="Gene3D" id="1.10.287.1080">
    <property type="entry name" value="MazG-like"/>
    <property type="match status" value="1"/>
</dbReference>
<organism evidence="1 2">
    <name type="scientific">Acidilutibacter cellobiosedens</name>
    <dbReference type="NCBI Taxonomy" id="2507161"/>
    <lineage>
        <taxon>Bacteria</taxon>
        <taxon>Bacillati</taxon>
        <taxon>Bacillota</taxon>
        <taxon>Tissierellia</taxon>
        <taxon>Tissierellales</taxon>
        <taxon>Acidilutibacteraceae</taxon>
        <taxon>Acidilutibacter</taxon>
    </lineage>
</organism>
<dbReference type="Proteomes" id="UP000287969">
    <property type="component" value="Chromosome"/>
</dbReference>
<dbReference type="AlphaFoldDB" id="A0A410QF37"/>
<evidence type="ECO:0000313" key="1">
    <source>
        <dbReference type="EMBL" id="QAT62702.1"/>
    </source>
</evidence>
<dbReference type="RefSeq" id="WP_071140174.1">
    <property type="nucleotide sequence ID" value="NZ_CP035282.1"/>
</dbReference>
<proteinExistence type="predicted"/>